<dbReference type="OrthoDB" id="9813411at2"/>
<dbReference type="PANTHER" id="PTHR47755:SF1">
    <property type="entry name" value="CELL DIVISION PROTEIN FTSX"/>
    <property type="match status" value="1"/>
</dbReference>
<gene>
    <name evidence="14" type="ordered locus">Cyan7425_2914</name>
</gene>
<dbReference type="Pfam" id="PF02687">
    <property type="entry name" value="FtsX"/>
    <property type="match status" value="1"/>
</dbReference>
<dbReference type="PANTHER" id="PTHR47755">
    <property type="entry name" value="CELL DIVISION PROTEIN FTSX"/>
    <property type="match status" value="1"/>
</dbReference>
<evidence type="ECO:0000256" key="11">
    <source>
        <dbReference type="SAM" id="Phobius"/>
    </source>
</evidence>
<feature type="transmembrane region" description="Helical" evidence="11">
    <location>
        <begin position="215"/>
        <end position="239"/>
    </location>
</feature>
<evidence type="ECO:0000256" key="6">
    <source>
        <dbReference type="ARBA" id="ARBA00022692"/>
    </source>
</evidence>
<evidence type="ECO:0000259" key="13">
    <source>
        <dbReference type="Pfam" id="PF18075"/>
    </source>
</evidence>
<name>B8HL23_CYAP4</name>
<dbReference type="InterPro" id="IPR003838">
    <property type="entry name" value="ABC3_permease_C"/>
</dbReference>
<dbReference type="GO" id="GO:0051301">
    <property type="term" value="P:cell division"/>
    <property type="evidence" value="ECO:0007669"/>
    <property type="project" value="UniProtKB-KW"/>
</dbReference>
<evidence type="ECO:0000256" key="8">
    <source>
        <dbReference type="ARBA" id="ARBA00023136"/>
    </source>
</evidence>
<keyword evidence="9 10" id="KW-0131">Cell cycle</keyword>
<evidence type="ECO:0000256" key="2">
    <source>
        <dbReference type="ARBA" id="ARBA00007379"/>
    </source>
</evidence>
<keyword evidence="5 10" id="KW-0132">Cell division</keyword>
<feature type="domain" description="FtsX extracellular" evidence="13">
    <location>
        <begin position="104"/>
        <end position="195"/>
    </location>
</feature>
<comment type="similarity">
    <text evidence="2 10">Belongs to the ABC-4 integral membrane protein family. FtsX subfamily.</text>
</comment>
<dbReference type="HOGENOM" id="CLU_073546_2_1_3"/>
<dbReference type="InterPro" id="IPR040690">
    <property type="entry name" value="FtsX_ECD"/>
</dbReference>
<evidence type="ECO:0000256" key="7">
    <source>
        <dbReference type="ARBA" id="ARBA00022989"/>
    </source>
</evidence>
<evidence type="ECO:0000256" key="1">
    <source>
        <dbReference type="ARBA" id="ARBA00004651"/>
    </source>
</evidence>
<keyword evidence="7 11" id="KW-1133">Transmembrane helix</keyword>
<dbReference type="Pfam" id="PF18075">
    <property type="entry name" value="FtsX_ECD"/>
    <property type="match status" value="1"/>
</dbReference>
<feature type="transmembrane region" description="Helical" evidence="11">
    <location>
        <begin position="259"/>
        <end position="284"/>
    </location>
</feature>
<dbReference type="Gene3D" id="3.30.70.3040">
    <property type="match status" value="1"/>
</dbReference>
<organism evidence="14">
    <name type="scientific">Cyanothece sp. (strain PCC 7425 / ATCC 29141)</name>
    <dbReference type="NCBI Taxonomy" id="395961"/>
    <lineage>
        <taxon>Bacteria</taxon>
        <taxon>Bacillati</taxon>
        <taxon>Cyanobacteriota</taxon>
        <taxon>Cyanophyceae</taxon>
        <taxon>Gomontiellales</taxon>
        <taxon>Cyanothecaceae</taxon>
        <taxon>Cyanothece</taxon>
    </lineage>
</organism>
<keyword evidence="8 10" id="KW-0472">Membrane</keyword>
<evidence type="ECO:0000256" key="10">
    <source>
        <dbReference type="PIRNR" id="PIRNR003097"/>
    </source>
</evidence>
<dbReference type="InterPro" id="IPR004513">
    <property type="entry name" value="FtsX"/>
</dbReference>
<evidence type="ECO:0000259" key="12">
    <source>
        <dbReference type="Pfam" id="PF02687"/>
    </source>
</evidence>
<reference evidence="14" key="1">
    <citation type="submission" date="2009-01" db="EMBL/GenBank/DDBJ databases">
        <title>Complete sequence of chromosome Cyanothece sp. PCC 7425.</title>
        <authorList>
            <consortium name="US DOE Joint Genome Institute"/>
            <person name="Lucas S."/>
            <person name="Copeland A."/>
            <person name="Lapidus A."/>
            <person name="Glavina del Rio T."/>
            <person name="Dalin E."/>
            <person name="Tice H."/>
            <person name="Bruce D."/>
            <person name="Goodwin L."/>
            <person name="Pitluck S."/>
            <person name="Sims D."/>
            <person name="Meineke L."/>
            <person name="Brettin T."/>
            <person name="Detter J.C."/>
            <person name="Han C."/>
            <person name="Larimer F."/>
            <person name="Land M."/>
            <person name="Hauser L."/>
            <person name="Kyrpides N."/>
            <person name="Ovchinnikova G."/>
            <person name="Liberton M."/>
            <person name="Stoeckel J."/>
            <person name="Banerjee A."/>
            <person name="Singh A."/>
            <person name="Page L."/>
            <person name="Sato H."/>
            <person name="Zhao L."/>
            <person name="Sherman L."/>
            <person name="Pakrasi H."/>
            <person name="Richardson P."/>
        </authorList>
    </citation>
    <scope>NUCLEOTIDE SEQUENCE</scope>
    <source>
        <strain evidence="14">PCC 7425</strain>
    </source>
</reference>
<proteinExistence type="inferred from homology"/>
<comment type="subcellular location">
    <subcellularLocation>
        <location evidence="1">Cell membrane</location>
        <topology evidence="1">Multi-pass membrane protein</topology>
    </subcellularLocation>
</comment>
<dbReference type="GO" id="GO:0005886">
    <property type="term" value="C:plasma membrane"/>
    <property type="evidence" value="ECO:0007669"/>
    <property type="project" value="UniProtKB-SubCell"/>
</dbReference>
<evidence type="ECO:0000313" key="14">
    <source>
        <dbReference type="EMBL" id="ACL45255.1"/>
    </source>
</evidence>
<dbReference type="PIRSF" id="PIRSF003097">
    <property type="entry name" value="FtsX"/>
    <property type="match status" value="1"/>
</dbReference>
<accession>B8HL23</accession>
<dbReference type="STRING" id="395961.Cyan7425_2914"/>
<evidence type="ECO:0000256" key="3">
    <source>
        <dbReference type="ARBA" id="ARBA00021907"/>
    </source>
</evidence>
<dbReference type="eggNOG" id="COG2177">
    <property type="taxonomic scope" value="Bacteria"/>
</dbReference>
<feature type="domain" description="ABC3 transporter permease C-terminal" evidence="12">
    <location>
        <begin position="218"/>
        <end position="339"/>
    </location>
</feature>
<keyword evidence="6 11" id="KW-0812">Transmembrane</keyword>
<evidence type="ECO:0000256" key="5">
    <source>
        <dbReference type="ARBA" id="ARBA00022618"/>
    </source>
</evidence>
<keyword evidence="4 10" id="KW-1003">Cell membrane</keyword>
<sequence>MFSRLPFHKLWFKATASLQLWWQRSARSFLPLKRSQPDPLNQQLNLRWNQLEYLLQETGLGLRRGGWLNWAAISTVTVLLFLFGIGLQSSWQIEGLLQRMGSQLEISVYLQPGVEAASLQPAVARFPQVARVEVISKDQAWQELLKEMGGAEIAGLTAGLEGNPLVEELQVTSRTTAAVPELAQQLNQLQGVGSVQYLDQALQSLNQLSRGVQQIGFVVVVLLSATAIAVISTTIRLIVLARHQEIEIMQLVGATTSWIYLPFILQGVGFGLTGGTIAWVGMIFTEKSLLNLLGQQPDLLQLLGDNLQLQPLQSVLLLLLLLGLGSTIGCVGSLVAVRRSV</sequence>
<protein>
    <recommendedName>
        <fullName evidence="3 10">Cell division protein FtsX</fullName>
    </recommendedName>
</protein>
<evidence type="ECO:0000256" key="4">
    <source>
        <dbReference type="ARBA" id="ARBA00022475"/>
    </source>
</evidence>
<evidence type="ECO:0000256" key="9">
    <source>
        <dbReference type="ARBA" id="ARBA00023306"/>
    </source>
</evidence>
<dbReference type="AlphaFoldDB" id="B8HL23"/>
<dbReference type="KEGG" id="cyn:Cyan7425_2914"/>
<dbReference type="EMBL" id="CP001344">
    <property type="protein sequence ID" value="ACL45255.1"/>
    <property type="molecule type" value="Genomic_DNA"/>
</dbReference>
<feature type="transmembrane region" description="Helical" evidence="11">
    <location>
        <begin position="315"/>
        <end position="337"/>
    </location>
</feature>
<feature type="transmembrane region" description="Helical" evidence="11">
    <location>
        <begin position="67"/>
        <end position="87"/>
    </location>
</feature>